<proteinExistence type="predicted"/>
<evidence type="ECO:0000256" key="2">
    <source>
        <dbReference type="ARBA" id="ARBA00022692"/>
    </source>
</evidence>
<accession>A0A239PKW5</accession>
<dbReference type="InterPro" id="IPR052165">
    <property type="entry name" value="Membrane_assoc_protease"/>
</dbReference>
<evidence type="ECO:0000256" key="1">
    <source>
        <dbReference type="ARBA" id="ARBA00004141"/>
    </source>
</evidence>
<dbReference type="InterPro" id="IPR002810">
    <property type="entry name" value="NfeD-like_C"/>
</dbReference>
<gene>
    <name evidence="7" type="ORF">SAMN06297382_0444</name>
</gene>
<sequence>MVEGGVAALPAIAWAAGVVCAGAILFLAVVLGWGAALGGESGDHRIADEWGGERVTVTEWSGAEGYVRAGGELWRARAAAPLAPGEEVEVVRRAGLVLEVRKTNRES</sequence>
<feature type="transmembrane region" description="Helical" evidence="5">
    <location>
        <begin position="12"/>
        <end position="36"/>
    </location>
</feature>
<dbReference type="GO" id="GO:0016020">
    <property type="term" value="C:membrane"/>
    <property type="evidence" value="ECO:0007669"/>
    <property type="project" value="UniProtKB-SubCell"/>
</dbReference>
<dbReference type="Pfam" id="PF01957">
    <property type="entry name" value="NfeD"/>
    <property type="match status" value="1"/>
</dbReference>
<dbReference type="PANTHER" id="PTHR33507:SF4">
    <property type="entry name" value="NODULATION COMPETITIVENESS PROTEIN NFED"/>
    <property type="match status" value="1"/>
</dbReference>
<keyword evidence="4 5" id="KW-0472">Membrane</keyword>
<dbReference type="PANTHER" id="PTHR33507">
    <property type="entry name" value="INNER MEMBRANE PROTEIN YBBJ"/>
    <property type="match status" value="1"/>
</dbReference>
<organism evidence="7 8">
    <name type="scientific">Amphiplicatus metriothermophilus</name>
    <dbReference type="NCBI Taxonomy" id="1519374"/>
    <lineage>
        <taxon>Bacteria</taxon>
        <taxon>Pseudomonadati</taxon>
        <taxon>Pseudomonadota</taxon>
        <taxon>Alphaproteobacteria</taxon>
        <taxon>Parvularculales</taxon>
        <taxon>Parvularculaceae</taxon>
        <taxon>Amphiplicatus</taxon>
    </lineage>
</organism>
<dbReference type="Gene3D" id="2.40.50.140">
    <property type="entry name" value="Nucleic acid-binding proteins"/>
    <property type="match status" value="1"/>
</dbReference>
<dbReference type="EMBL" id="FZQA01000001">
    <property type="protein sequence ID" value="SNT67949.1"/>
    <property type="molecule type" value="Genomic_DNA"/>
</dbReference>
<dbReference type="Proteomes" id="UP000198346">
    <property type="component" value="Unassembled WGS sequence"/>
</dbReference>
<dbReference type="SUPFAM" id="SSF141322">
    <property type="entry name" value="NfeD domain-like"/>
    <property type="match status" value="1"/>
</dbReference>
<name>A0A239PKW5_9PROT</name>
<evidence type="ECO:0000259" key="6">
    <source>
        <dbReference type="Pfam" id="PF01957"/>
    </source>
</evidence>
<reference evidence="7 8" key="1">
    <citation type="submission" date="2017-07" db="EMBL/GenBank/DDBJ databases">
        <authorList>
            <person name="Sun Z.S."/>
            <person name="Albrecht U."/>
            <person name="Echele G."/>
            <person name="Lee C.C."/>
        </authorList>
    </citation>
    <scope>NUCLEOTIDE SEQUENCE [LARGE SCALE GENOMIC DNA]</scope>
    <source>
        <strain evidence="7 8">CGMCC 1.12710</strain>
    </source>
</reference>
<evidence type="ECO:0000313" key="7">
    <source>
        <dbReference type="EMBL" id="SNT67949.1"/>
    </source>
</evidence>
<feature type="domain" description="NfeD-like C-terminal" evidence="6">
    <location>
        <begin position="52"/>
        <end position="102"/>
    </location>
</feature>
<evidence type="ECO:0000256" key="3">
    <source>
        <dbReference type="ARBA" id="ARBA00022989"/>
    </source>
</evidence>
<protein>
    <submittedName>
        <fullName evidence="7">NfeD-like C-terminal, partner-binding</fullName>
    </submittedName>
</protein>
<keyword evidence="8" id="KW-1185">Reference proteome</keyword>
<dbReference type="RefSeq" id="WP_089410942.1">
    <property type="nucleotide sequence ID" value="NZ_FZQA01000001.1"/>
</dbReference>
<evidence type="ECO:0000256" key="5">
    <source>
        <dbReference type="SAM" id="Phobius"/>
    </source>
</evidence>
<dbReference type="AlphaFoldDB" id="A0A239PKW5"/>
<evidence type="ECO:0000256" key="4">
    <source>
        <dbReference type="ARBA" id="ARBA00023136"/>
    </source>
</evidence>
<keyword evidence="3 5" id="KW-1133">Transmembrane helix</keyword>
<dbReference type="InterPro" id="IPR012340">
    <property type="entry name" value="NA-bd_OB-fold"/>
</dbReference>
<evidence type="ECO:0000313" key="8">
    <source>
        <dbReference type="Proteomes" id="UP000198346"/>
    </source>
</evidence>
<keyword evidence="2 5" id="KW-0812">Transmembrane</keyword>
<comment type="subcellular location">
    <subcellularLocation>
        <location evidence="1">Membrane</location>
        <topology evidence="1">Multi-pass membrane protein</topology>
    </subcellularLocation>
</comment>